<name>A0A4Q2EI71_9ACTN</name>
<evidence type="ECO:0000256" key="2">
    <source>
        <dbReference type="ARBA" id="ARBA00007935"/>
    </source>
</evidence>
<comment type="similarity">
    <text evidence="2">Belongs to the binding-protein-dependent transport system permease family. FecCD subfamily.</text>
</comment>
<feature type="transmembrane region" description="Helical" evidence="9">
    <location>
        <begin position="35"/>
        <end position="56"/>
    </location>
</feature>
<evidence type="ECO:0000256" key="9">
    <source>
        <dbReference type="SAM" id="Phobius"/>
    </source>
</evidence>
<keyword evidence="5 9" id="KW-0812">Transmembrane</keyword>
<dbReference type="GO" id="GO:0022857">
    <property type="term" value="F:transmembrane transporter activity"/>
    <property type="evidence" value="ECO:0007669"/>
    <property type="project" value="InterPro"/>
</dbReference>
<keyword evidence="11" id="KW-1185">Reference proteome</keyword>
<evidence type="ECO:0000256" key="5">
    <source>
        <dbReference type="ARBA" id="ARBA00022692"/>
    </source>
</evidence>
<feature type="transmembrane region" description="Helical" evidence="9">
    <location>
        <begin position="115"/>
        <end position="134"/>
    </location>
</feature>
<dbReference type="GO" id="GO:0033214">
    <property type="term" value="P:siderophore-iron import into cell"/>
    <property type="evidence" value="ECO:0007669"/>
    <property type="project" value="TreeGrafter"/>
</dbReference>
<feature type="transmembrane region" description="Helical" evidence="9">
    <location>
        <begin position="213"/>
        <end position="232"/>
    </location>
</feature>
<evidence type="ECO:0000313" key="10">
    <source>
        <dbReference type="EMBL" id="RXW31595.1"/>
    </source>
</evidence>
<dbReference type="InterPro" id="IPR000522">
    <property type="entry name" value="ABC_transptr_permease_BtuC"/>
</dbReference>
<dbReference type="RefSeq" id="WP_129459201.1">
    <property type="nucleotide sequence ID" value="NZ_PPCV01000007.1"/>
</dbReference>
<evidence type="ECO:0000256" key="8">
    <source>
        <dbReference type="SAM" id="MobiDB-lite"/>
    </source>
</evidence>
<dbReference type="InterPro" id="IPR037294">
    <property type="entry name" value="ABC_BtuC-like"/>
</dbReference>
<dbReference type="OrthoDB" id="9796260at2"/>
<comment type="caution">
    <text evidence="10">The sequence shown here is derived from an EMBL/GenBank/DDBJ whole genome shotgun (WGS) entry which is preliminary data.</text>
</comment>
<evidence type="ECO:0000256" key="3">
    <source>
        <dbReference type="ARBA" id="ARBA00022448"/>
    </source>
</evidence>
<evidence type="ECO:0000256" key="6">
    <source>
        <dbReference type="ARBA" id="ARBA00022989"/>
    </source>
</evidence>
<reference evidence="10 11" key="1">
    <citation type="submission" date="2018-01" db="EMBL/GenBank/DDBJ databases">
        <title>Lactibacter flavus gen. nov., sp. nov., a novel bacterium of the family Propionibacteriaceae isolated from raw milk and dairy products.</title>
        <authorList>
            <person name="Wenning M."/>
            <person name="Breitenwieser F."/>
            <person name="Huptas C."/>
            <person name="von Neubeck M."/>
            <person name="Busse H.-J."/>
            <person name="Scherer S."/>
        </authorList>
    </citation>
    <scope>NUCLEOTIDE SEQUENCE [LARGE SCALE GENOMIC DNA]</scope>
    <source>
        <strain evidence="10 11">VG341</strain>
    </source>
</reference>
<dbReference type="AlphaFoldDB" id="A0A4Q2EI71"/>
<keyword evidence="4" id="KW-1003">Cell membrane</keyword>
<proteinExistence type="inferred from homology"/>
<feature type="transmembrane region" description="Helical" evidence="9">
    <location>
        <begin position="300"/>
        <end position="319"/>
    </location>
</feature>
<organism evidence="10 11">
    <name type="scientific">Propioniciclava flava</name>
    <dbReference type="NCBI Taxonomy" id="2072026"/>
    <lineage>
        <taxon>Bacteria</taxon>
        <taxon>Bacillati</taxon>
        <taxon>Actinomycetota</taxon>
        <taxon>Actinomycetes</taxon>
        <taxon>Propionibacteriales</taxon>
        <taxon>Propionibacteriaceae</taxon>
        <taxon>Propioniciclava</taxon>
    </lineage>
</organism>
<accession>A0A4Q2EI71</accession>
<protein>
    <submittedName>
        <fullName evidence="10">Enterochelin ABC transporter permease</fullName>
    </submittedName>
</protein>
<keyword evidence="3" id="KW-0813">Transport</keyword>
<dbReference type="SUPFAM" id="SSF81345">
    <property type="entry name" value="ABC transporter involved in vitamin B12 uptake, BtuC"/>
    <property type="match status" value="1"/>
</dbReference>
<dbReference type="GO" id="GO:0005886">
    <property type="term" value="C:plasma membrane"/>
    <property type="evidence" value="ECO:0007669"/>
    <property type="project" value="UniProtKB-SubCell"/>
</dbReference>
<feature type="transmembrane region" description="Helical" evidence="9">
    <location>
        <begin position="166"/>
        <end position="187"/>
    </location>
</feature>
<gene>
    <name evidence="10" type="ORF">C1706_10525</name>
</gene>
<sequence>MHTATLSTPTTTGADARGGERRSGSFATAAARRRYWVWVSCLIAGSLLLGFGLIAWANPMPLGTRGFWIIAQHRSLAVFVMALVALCQAMATVAFQTVTNNRILTPSIMGFESLYRAIQTTSVYLFGLAGLVSFTGLTAFVFQVGVMMGLACALYGWLLSGRYANLQVMLLIGVVIGGGLGSVSSFMQRLLTPSEFDVLSARMFGSVSNANPVYFPVAIPLIVIAGGVLWFTSRSLNTLSLGREAAINLGVPHRRMTIIVLIATSALIATSTALVGPLTFLGFLVATLAYQVADTYDHRYLFPVAALIGFVVLSAAYFVMNFIFYGSGVVSIIIELVGGTVFLIVIMKKGRL</sequence>
<dbReference type="Proteomes" id="UP000290624">
    <property type="component" value="Unassembled WGS sequence"/>
</dbReference>
<feature type="transmembrane region" description="Helical" evidence="9">
    <location>
        <begin position="325"/>
        <end position="346"/>
    </location>
</feature>
<evidence type="ECO:0000256" key="1">
    <source>
        <dbReference type="ARBA" id="ARBA00004651"/>
    </source>
</evidence>
<evidence type="ECO:0000313" key="11">
    <source>
        <dbReference type="Proteomes" id="UP000290624"/>
    </source>
</evidence>
<dbReference type="PANTHER" id="PTHR30472:SF19">
    <property type="entry name" value="PETROBACTIN IMPORT SYSTEM PERMEASE PROTEIN YCLO"/>
    <property type="match status" value="1"/>
</dbReference>
<dbReference type="PANTHER" id="PTHR30472">
    <property type="entry name" value="FERRIC ENTEROBACTIN TRANSPORT SYSTEM PERMEASE PROTEIN"/>
    <property type="match status" value="1"/>
</dbReference>
<feature type="transmembrane region" description="Helical" evidence="9">
    <location>
        <begin position="140"/>
        <end position="159"/>
    </location>
</feature>
<evidence type="ECO:0000256" key="7">
    <source>
        <dbReference type="ARBA" id="ARBA00023136"/>
    </source>
</evidence>
<feature type="region of interest" description="Disordered" evidence="8">
    <location>
        <begin position="1"/>
        <end position="21"/>
    </location>
</feature>
<comment type="subcellular location">
    <subcellularLocation>
        <location evidence="1">Cell membrane</location>
        <topology evidence="1">Multi-pass membrane protein</topology>
    </subcellularLocation>
</comment>
<dbReference type="Gene3D" id="1.10.3470.10">
    <property type="entry name" value="ABC transporter involved in vitamin B12 uptake, BtuC"/>
    <property type="match status" value="1"/>
</dbReference>
<dbReference type="EMBL" id="PPCV01000007">
    <property type="protein sequence ID" value="RXW31595.1"/>
    <property type="molecule type" value="Genomic_DNA"/>
</dbReference>
<feature type="compositionally biased region" description="Low complexity" evidence="8">
    <location>
        <begin position="1"/>
        <end position="12"/>
    </location>
</feature>
<keyword evidence="7 9" id="KW-0472">Membrane</keyword>
<keyword evidence="6 9" id="KW-1133">Transmembrane helix</keyword>
<feature type="transmembrane region" description="Helical" evidence="9">
    <location>
        <begin position="253"/>
        <end position="269"/>
    </location>
</feature>
<dbReference type="Pfam" id="PF01032">
    <property type="entry name" value="FecCD"/>
    <property type="match status" value="1"/>
</dbReference>
<feature type="transmembrane region" description="Helical" evidence="9">
    <location>
        <begin position="76"/>
        <end position="95"/>
    </location>
</feature>
<evidence type="ECO:0000256" key="4">
    <source>
        <dbReference type="ARBA" id="ARBA00022475"/>
    </source>
</evidence>